<comment type="subcellular location">
    <subcellularLocation>
        <location evidence="1">Cell inner membrane</location>
    </subcellularLocation>
</comment>
<evidence type="ECO:0000313" key="9">
    <source>
        <dbReference type="Proteomes" id="UP000306402"/>
    </source>
</evidence>
<keyword evidence="4 8" id="KW-0808">Transferase</keyword>
<keyword evidence="5 7" id="KW-0472">Membrane</keyword>
<gene>
    <name evidence="8" type="ORF">FEN17_17700</name>
</gene>
<dbReference type="InterPro" id="IPR004960">
    <property type="entry name" value="LipA_acyltrans"/>
</dbReference>
<evidence type="ECO:0000256" key="1">
    <source>
        <dbReference type="ARBA" id="ARBA00004533"/>
    </source>
</evidence>
<evidence type="ECO:0000256" key="7">
    <source>
        <dbReference type="SAM" id="Phobius"/>
    </source>
</evidence>
<evidence type="ECO:0000256" key="5">
    <source>
        <dbReference type="ARBA" id="ARBA00023136"/>
    </source>
</evidence>
<keyword evidence="6 8" id="KW-0012">Acyltransferase</keyword>
<keyword evidence="7" id="KW-1133">Transmembrane helix</keyword>
<evidence type="ECO:0000256" key="6">
    <source>
        <dbReference type="ARBA" id="ARBA00023315"/>
    </source>
</evidence>
<keyword evidence="3" id="KW-0997">Cell inner membrane</keyword>
<evidence type="ECO:0000313" key="8">
    <source>
        <dbReference type="EMBL" id="TLV01276.1"/>
    </source>
</evidence>
<dbReference type="CDD" id="cd07984">
    <property type="entry name" value="LPLAT_LABLAT-like"/>
    <property type="match status" value="1"/>
</dbReference>
<proteinExistence type="predicted"/>
<dbReference type="EMBL" id="VCEJ01000004">
    <property type="protein sequence ID" value="TLV01276.1"/>
    <property type="molecule type" value="Genomic_DNA"/>
</dbReference>
<dbReference type="GO" id="GO:0009247">
    <property type="term" value="P:glycolipid biosynthetic process"/>
    <property type="evidence" value="ECO:0007669"/>
    <property type="project" value="UniProtKB-ARBA"/>
</dbReference>
<dbReference type="OrthoDB" id="9801955at2"/>
<keyword evidence="2" id="KW-1003">Cell membrane</keyword>
<organism evidence="8 9">
    <name type="scientific">Dyadobacter luticola</name>
    <dbReference type="NCBI Taxonomy" id="1979387"/>
    <lineage>
        <taxon>Bacteria</taxon>
        <taxon>Pseudomonadati</taxon>
        <taxon>Bacteroidota</taxon>
        <taxon>Cytophagia</taxon>
        <taxon>Cytophagales</taxon>
        <taxon>Spirosomataceae</taxon>
        <taxon>Dyadobacter</taxon>
    </lineage>
</organism>
<dbReference type="RefSeq" id="WP_138366647.1">
    <property type="nucleotide sequence ID" value="NZ_VCEJ01000004.1"/>
</dbReference>
<protein>
    <submittedName>
        <fullName evidence="8">Lipid A biosynthesis acyltransferase</fullName>
    </submittedName>
</protein>
<evidence type="ECO:0000256" key="3">
    <source>
        <dbReference type="ARBA" id="ARBA00022519"/>
    </source>
</evidence>
<sequence>MKTIQSPSIQNQGTAFFKFLSRITGSVLLWLFKGLSFLIYFVLRYIVRYRKALIRQNLSKSFPDKSAREIDKLMKVYYRHMSDLLIEPFLFYLAPKSLRRRLASYTNLELLDGFLRDNKQVIVFASHYGNWEYLVNLPEVTDYPVYTAYSPIKIAWVNRLMIGLRSFFGVTLIAKQVFYRQAVSLFRKHSLPKLLVVIGDQRPGPGNHKFYLPFLDQNTAVQTGGERIAALSGATLVYVRAQKIAQFSYEFIFTEMKNADRNTPMNITSAYYRFLEESIFHAPGYWLWSHNRWKIASPVS</sequence>
<name>A0A5R9KY89_9BACT</name>
<comment type="caution">
    <text evidence="8">The sequence shown here is derived from an EMBL/GenBank/DDBJ whole genome shotgun (WGS) entry which is preliminary data.</text>
</comment>
<dbReference type="GO" id="GO:0005886">
    <property type="term" value="C:plasma membrane"/>
    <property type="evidence" value="ECO:0007669"/>
    <property type="project" value="UniProtKB-SubCell"/>
</dbReference>
<dbReference type="Proteomes" id="UP000306402">
    <property type="component" value="Unassembled WGS sequence"/>
</dbReference>
<feature type="transmembrane region" description="Helical" evidence="7">
    <location>
        <begin position="27"/>
        <end position="47"/>
    </location>
</feature>
<reference evidence="8 9" key="1">
    <citation type="submission" date="2019-05" db="EMBL/GenBank/DDBJ databases">
        <authorList>
            <person name="Qu J.-H."/>
        </authorList>
    </citation>
    <scope>NUCLEOTIDE SEQUENCE [LARGE SCALE GENOMIC DNA]</scope>
    <source>
        <strain evidence="8 9">T17</strain>
    </source>
</reference>
<evidence type="ECO:0000256" key="4">
    <source>
        <dbReference type="ARBA" id="ARBA00022679"/>
    </source>
</evidence>
<keyword evidence="9" id="KW-1185">Reference proteome</keyword>
<evidence type="ECO:0000256" key="2">
    <source>
        <dbReference type="ARBA" id="ARBA00022475"/>
    </source>
</evidence>
<dbReference type="PANTHER" id="PTHR30606">
    <property type="entry name" value="LIPID A BIOSYNTHESIS LAUROYL ACYLTRANSFERASE"/>
    <property type="match status" value="1"/>
</dbReference>
<dbReference type="GO" id="GO:0016746">
    <property type="term" value="F:acyltransferase activity"/>
    <property type="evidence" value="ECO:0007669"/>
    <property type="project" value="UniProtKB-KW"/>
</dbReference>
<keyword evidence="7" id="KW-0812">Transmembrane</keyword>
<dbReference type="AlphaFoldDB" id="A0A5R9KY89"/>
<accession>A0A5R9KY89</accession>
<dbReference type="Pfam" id="PF03279">
    <property type="entry name" value="Lip_A_acyltrans"/>
    <property type="match status" value="1"/>
</dbReference>
<dbReference type="PANTHER" id="PTHR30606:SF10">
    <property type="entry name" value="PHOSPHATIDYLINOSITOL MANNOSIDE ACYLTRANSFERASE"/>
    <property type="match status" value="1"/>
</dbReference>